<protein>
    <submittedName>
        <fullName evidence="12">Rod shape-determining protein RodA</fullName>
    </submittedName>
</protein>
<dbReference type="InterPro" id="IPR011923">
    <property type="entry name" value="RodA/MrdB"/>
</dbReference>
<accession>A0ABV6NMP3</accession>
<gene>
    <name evidence="12" type="primary">rodA</name>
    <name evidence="12" type="ORF">ACFFH4_24510</name>
</gene>
<evidence type="ECO:0000256" key="3">
    <source>
        <dbReference type="ARBA" id="ARBA00022676"/>
    </source>
</evidence>
<dbReference type="PANTHER" id="PTHR30474">
    <property type="entry name" value="CELL CYCLE PROTEIN"/>
    <property type="match status" value="1"/>
</dbReference>
<feature type="transmembrane region" description="Helical" evidence="11">
    <location>
        <begin position="358"/>
        <end position="378"/>
    </location>
</feature>
<comment type="subcellular location">
    <subcellularLocation>
        <location evidence="1">Membrane</location>
        <topology evidence="1">Multi-pass membrane protein</topology>
    </subcellularLocation>
</comment>
<feature type="transmembrane region" description="Helical" evidence="11">
    <location>
        <begin position="12"/>
        <end position="30"/>
    </location>
</feature>
<dbReference type="NCBIfam" id="TIGR02210">
    <property type="entry name" value="rodA_shape"/>
    <property type="match status" value="1"/>
</dbReference>
<feature type="transmembrane region" description="Helical" evidence="11">
    <location>
        <begin position="50"/>
        <end position="71"/>
    </location>
</feature>
<keyword evidence="2" id="KW-1003">Cell membrane</keyword>
<dbReference type="Pfam" id="PF01098">
    <property type="entry name" value="FTSW_RODA_SPOVE"/>
    <property type="match status" value="1"/>
</dbReference>
<keyword evidence="3" id="KW-0328">Glycosyltransferase</keyword>
<comment type="caution">
    <text evidence="12">The sequence shown here is derived from an EMBL/GenBank/DDBJ whole genome shotgun (WGS) entry which is preliminary data.</text>
</comment>
<evidence type="ECO:0000256" key="2">
    <source>
        <dbReference type="ARBA" id="ARBA00022475"/>
    </source>
</evidence>
<dbReference type="RefSeq" id="WP_273844533.1">
    <property type="nucleotide sequence ID" value="NZ_JAQQWT010000009.1"/>
</dbReference>
<keyword evidence="5 11" id="KW-0812">Transmembrane</keyword>
<dbReference type="EMBL" id="JBHLTR010000102">
    <property type="protein sequence ID" value="MFC0562036.1"/>
    <property type="molecule type" value="Genomic_DNA"/>
</dbReference>
<keyword evidence="10" id="KW-0961">Cell wall biogenesis/degradation</keyword>
<feature type="transmembrane region" description="Helical" evidence="11">
    <location>
        <begin position="320"/>
        <end position="338"/>
    </location>
</feature>
<sequence length="394" mass="44032">MEERKTGFQQIDYTLLFLLFVLMCFSLLAIYSGSGQYFTDDPTHYVKRQIIWFIVGIIIMVSVMVLDYDLFKNFSIPLYGVGVMLLLLVAYSSLGVFRNGSQRWLNVGPAEIQPSEFMKIFLIIALAHMLYRVTVNRGAKDLQSDLMIVAKVCAIGLPPFFLILSQPDLGTALVIASIMATMLLMSGVAWRILCVLGLGVVGGILSLVYLHNYNFELFSKFIASHQLDRIYGWLDPYEHQGTYGYQLVNAMRGIGSGQLYGSGYMNGVQTQSDRIPEIHTDFIFTVIGEEFGFLGATILIVTYFLLFYRMVIIALTCNNLFGTYLVSGVIGLLVFQAFQNVAMTIGLMPITGLALPFISYGGSALLTNMIAMGIVLNVNIRTRHYMFETEESSM</sequence>
<evidence type="ECO:0000256" key="5">
    <source>
        <dbReference type="ARBA" id="ARBA00022692"/>
    </source>
</evidence>
<keyword evidence="13" id="KW-1185">Reference proteome</keyword>
<reference evidence="12 13" key="1">
    <citation type="submission" date="2024-09" db="EMBL/GenBank/DDBJ databases">
        <authorList>
            <person name="Sun Q."/>
            <person name="Mori K."/>
        </authorList>
    </citation>
    <scope>NUCLEOTIDE SEQUENCE [LARGE SCALE GENOMIC DNA]</scope>
    <source>
        <strain evidence="12 13">NCAIM B.02301</strain>
    </source>
</reference>
<evidence type="ECO:0000313" key="13">
    <source>
        <dbReference type="Proteomes" id="UP001589833"/>
    </source>
</evidence>
<feature type="transmembrane region" description="Helical" evidence="11">
    <location>
        <begin position="146"/>
        <end position="163"/>
    </location>
</feature>
<evidence type="ECO:0000256" key="11">
    <source>
        <dbReference type="SAM" id="Phobius"/>
    </source>
</evidence>
<dbReference type="PROSITE" id="PS00428">
    <property type="entry name" value="FTSW_RODA_SPOVE"/>
    <property type="match status" value="1"/>
</dbReference>
<evidence type="ECO:0000256" key="4">
    <source>
        <dbReference type="ARBA" id="ARBA00022679"/>
    </source>
</evidence>
<organism evidence="12 13">
    <name type="scientific">Halalkalibacter alkalisediminis</name>
    <dbReference type="NCBI Taxonomy" id="935616"/>
    <lineage>
        <taxon>Bacteria</taxon>
        <taxon>Bacillati</taxon>
        <taxon>Bacillota</taxon>
        <taxon>Bacilli</taxon>
        <taxon>Bacillales</taxon>
        <taxon>Bacillaceae</taxon>
        <taxon>Halalkalibacter</taxon>
    </lineage>
</organism>
<evidence type="ECO:0000256" key="7">
    <source>
        <dbReference type="ARBA" id="ARBA00022984"/>
    </source>
</evidence>
<keyword evidence="8 11" id="KW-1133">Transmembrane helix</keyword>
<keyword evidence="7" id="KW-0573">Peptidoglycan synthesis</keyword>
<evidence type="ECO:0000256" key="6">
    <source>
        <dbReference type="ARBA" id="ARBA00022960"/>
    </source>
</evidence>
<evidence type="ECO:0000256" key="9">
    <source>
        <dbReference type="ARBA" id="ARBA00023136"/>
    </source>
</evidence>
<evidence type="ECO:0000256" key="1">
    <source>
        <dbReference type="ARBA" id="ARBA00004141"/>
    </source>
</evidence>
<dbReference type="Proteomes" id="UP001589833">
    <property type="component" value="Unassembled WGS sequence"/>
</dbReference>
<feature type="transmembrane region" description="Helical" evidence="11">
    <location>
        <begin position="192"/>
        <end position="211"/>
    </location>
</feature>
<feature type="transmembrane region" description="Helical" evidence="11">
    <location>
        <begin position="291"/>
        <end position="308"/>
    </location>
</feature>
<dbReference type="PANTHER" id="PTHR30474:SF1">
    <property type="entry name" value="PEPTIDOGLYCAN GLYCOSYLTRANSFERASE MRDB"/>
    <property type="match status" value="1"/>
</dbReference>
<dbReference type="InterPro" id="IPR018365">
    <property type="entry name" value="Cell_cycle_FtsW-rel_CS"/>
</dbReference>
<keyword evidence="9 11" id="KW-0472">Membrane</keyword>
<evidence type="ECO:0000256" key="10">
    <source>
        <dbReference type="ARBA" id="ARBA00023316"/>
    </source>
</evidence>
<feature type="transmembrane region" description="Helical" evidence="11">
    <location>
        <begin position="78"/>
        <end position="97"/>
    </location>
</feature>
<keyword evidence="4" id="KW-0808">Transferase</keyword>
<proteinExistence type="predicted"/>
<evidence type="ECO:0000256" key="8">
    <source>
        <dbReference type="ARBA" id="ARBA00022989"/>
    </source>
</evidence>
<name>A0ABV6NMP3_9BACI</name>
<keyword evidence="6" id="KW-0133">Cell shape</keyword>
<feature type="transmembrane region" description="Helical" evidence="11">
    <location>
        <begin position="169"/>
        <end position="185"/>
    </location>
</feature>
<feature type="transmembrane region" description="Helical" evidence="11">
    <location>
        <begin position="117"/>
        <end position="134"/>
    </location>
</feature>
<dbReference type="InterPro" id="IPR001182">
    <property type="entry name" value="FtsW/RodA"/>
</dbReference>
<evidence type="ECO:0000313" key="12">
    <source>
        <dbReference type="EMBL" id="MFC0562036.1"/>
    </source>
</evidence>